<protein>
    <recommendedName>
        <fullName evidence="1">N-acetyltransferase domain-containing protein</fullName>
    </recommendedName>
</protein>
<proteinExistence type="predicted"/>
<evidence type="ECO:0000313" key="2">
    <source>
        <dbReference type="EMBL" id="OAP60408.1"/>
    </source>
</evidence>
<dbReference type="PANTHER" id="PTHR43792">
    <property type="entry name" value="GNAT FAMILY, PUTATIVE (AFU_ORTHOLOGUE AFUA_3G00765)-RELATED-RELATED"/>
    <property type="match status" value="1"/>
</dbReference>
<sequence length="128" mass="14495">MVDSPQNGTTDFMITLATSTPEPPFAVGKVGVWKEQEIGFFLARKYWGKGIAREALDALIPYLFGEAGMSEITADVDPENEACIRLLKKVGFVVNGSEKRTYKVAEKWCDSLYMLLKREKWREKGRPM</sequence>
<dbReference type="InterPro" id="IPR000182">
    <property type="entry name" value="GNAT_dom"/>
</dbReference>
<dbReference type="PANTHER" id="PTHR43792:SF1">
    <property type="entry name" value="N-ACETYLTRANSFERASE DOMAIN-CONTAINING PROTEIN"/>
    <property type="match status" value="1"/>
</dbReference>
<dbReference type="PROSITE" id="PS51186">
    <property type="entry name" value="GNAT"/>
    <property type="match status" value="1"/>
</dbReference>
<dbReference type="InterPro" id="IPR016181">
    <property type="entry name" value="Acyl_CoA_acyltransferase"/>
</dbReference>
<dbReference type="EMBL" id="LVYI01000004">
    <property type="protein sequence ID" value="OAP60408.1"/>
    <property type="molecule type" value="Genomic_DNA"/>
</dbReference>
<evidence type="ECO:0000259" key="1">
    <source>
        <dbReference type="PROSITE" id="PS51186"/>
    </source>
</evidence>
<dbReference type="Proteomes" id="UP000078343">
    <property type="component" value="Unassembled WGS sequence"/>
</dbReference>
<dbReference type="Gene3D" id="3.40.630.30">
    <property type="match status" value="1"/>
</dbReference>
<reference evidence="2 3" key="1">
    <citation type="submission" date="2016-04" db="EMBL/GenBank/DDBJ databases">
        <title>Draft genome of Fonsecaea erecta CBS 125763.</title>
        <authorList>
            <person name="Weiss V.A."/>
            <person name="Vicente V.A."/>
            <person name="Raittz R.T."/>
            <person name="Moreno L.F."/>
            <person name="De Souza E.M."/>
            <person name="Pedrosa F.O."/>
            <person name="Steffens M.B."/>
            <person name="Faoro H."/>
            <person name="Tadra-Sfeir M.Z."/>
            <person name="Najafzadeh M.J."/>
            <person name="Felipe M.S."/>
            <person name="Teixeira M."/>
            <person name="Sun J."/>
            <person name="Xi L."/>
            <person name="Gomes R."/>
            <person name="De Azevedo C.M."/>
            <person name="Salgado C.G."/>
            <person name="Da Silva M.B."/>
            <person name="Nascimento M.F."/>
            <person name="Queiroz-Telles F."/>
            <person name="Attili D.S."/>
            <person name="Gorbushina A."/>
        </authorList>
    </citation>
    <scope>NUCLEOTIDE SEQUENCE [LARGE SCALE GENOMIC DNA]</scope>
    <source>
        <strain evidence="2 3">CBS 125763</strain>
    </source>
</reference>
<feature type="domain" description="N-acetyltransferase" evidence="1">
    <location>
        <begin position="1"/>
        <end position="119"/>
    </location>
</feature>
<dbReference type="OrthoDB" id="630895at2759"/>
<dbReference type="GeneID" id="30009578"/>
<gene>
    <name evidence="2" type="ORF">AYL99_05410</name>
</gene>
<dbReference type="Pfam" id="PF13302">
    <property type="entry name" value="Acetyltransf_3"/>
    <property type="match status" value="1"/>
</dbReference>
<dbReference type="SUPFAM" id="SSF55729">
    <property type="entry name" value="Acyl-CoA N-acyltransferases (Nat)"/>
    <property type="match status" value="1"/>
</dbReference>
<dbReference type="AlphaFoldDB" id="A0A178ZKT5"/>
<keyword evidence="3" id="KW-1185">Reference proteome</keyword>
<organism evidence="2 3">
    <name type="scientific">Fonsecaea erecta</name>
    <dbReference type="NCBI Taxonomy" id="1367422"/>
    <lineage>
        <taxon>Eukaryota</taxon>
        <taxon>Fungi</taxon>
        <taxon>Dikarya</taxon>
        <taxon>Ascomycota</taxon>
        <taxon>Pezizomycotina</taxon>
        <taxon>Eurotiomycetes</taxon>
        <taxon>Chaetothyriomycetidae</taxon>
        <taxon>Chaetothyriales</taxon>
        <taxon>Herpotrichiellaceae</taxon>
        <taxon>Fonsecaea</taxon>
    </lineage>
</organism>
<dbReference type="RefSeq" id="XP_018693775.1">
    <property type="nucleotide sequence ID" value="XM_018836922.1"/>
</dbReference>
<name>A0A178ZKT5_9EURO</name>
<dbReference type="GO" id="GO:0016747">
    <property type="term" value="F:acyltransferase activity, transferring groups other than amino-acyl groups"/>
    <property type="evidence" value="ECO:0007669"/>
    <property type="project" value="InterPro"/>
</dbReference>
<dbReference type="InterPro" id="IPR051531">
    <property type="entry name" value="N-acetyltransferase"/>
</dbReference>
<evidence type="ECO:0000313" key="3">
    <source>
        <dbReference type="Proteomes" id="UP000078343"/>
    </source>
</evidence>
<comment type="caution">
    <text evidence="2">The sequence shown here is derived from an EMBL/GenBank/DDBJ whole genome shotgun (WGS) entry which is preliminary data.</text>
</comment>
<accession>A0A178ZKT5</accession>